<accession>A0ACC0I649</accession>
<name>A0ACC0I649_9ERIC</name>
<protein>
    <submittedName>
        <fullName evidence="1">Endoglucanase 18</fullName>
    </submittedName>
</protein>
<reference evidence="1 2" key="1">
    <citation type="journal article" date="2022" name="Plant J.">
        <title>Chromosome-level genome of Camellia lanceoleosa provides a valuable resource for understanding genome evolution and self-incompatibility.</title>
        <authorList>
            <person name="Gong W."/>
            <person name="Xiao S."/>
            <person name="Wang L."/>
            <person name="Liao Z."/>
            <person name="Chang Y."/>
            <person name="Mo W."/>
            <person name="Hu G."/>
            <person name="Li W."/>
            <person name="Zhao G."/>
            <person name="Zhu H."/>
            <person name="Hu X."/>
            <person name="Ji K."/>
            <person name="Xiang X."/>
            <person name="Song Q."/>
            <person name="Yuan D."/>
            <person name="Jin S."/>
            <person name="Zhang L."/>
        </authorList>
    </citation>
    <scope>NUCLEOTIDE SEQUENCE [LARGE SCALE GENOMIC DNA]</scope>
    <source>
        <strain evidence="1">SQ_2022a</strain>
    </source>
</reference>
<organism evidence="1 2">
    <name type="scientific">Camellia lanceoleosa</name>
    <dbReference type="NCBI Taxonomy" id="1840588"/>
    <lineage>
        <taxon>Eukaryota</taxon>
        <taxon>Viridiplantae</taxon>
        <taxon>Streptophyta</taxon>
        <taxon>Embryophyta</taxon>
        <taxon>Tracheophyta</taxon>
        <taxon>Spermatophyta</taxon>
        <taxon>Magnoliopsida</taxon>
        <taxon>eudicotyledons</taxon>
        <taxon>Gunneridae</taxon>
        <taxon>Pentapetalae</taxon>
        <taxon>asterids</taxon>
        <taxon>Ericales</taxon>
        <taxon>Theaceae</taxon>
        <taxon>Camellia</taxon>
    </lineage>
</organism>
<comment type="caution">
    <text evidence="1">The sequence shown here is derived from an EMBL/GenBank/DDBJ whole genome shotgun (WGS) entry which is preliminary data.</text>
</comment>
<evidence type="ECO:0000313" key="1">
    <source>
        <dbReference type="EMBL" id="KAI8020280.1"/>
    </source>
</evidence>
<dbReference type="EMBL" id="CM045759">
    <property type="protein sequence ID" value="KAI8020280.1"/>
    <property type="molecule type" value="Genomic_DNA"/>
</dbReference>
<evidence type="ECO:0000313" key="2">
    <source>
        <dbReference type="Proteomes" id="UP001060215"/>
    </source>
</evidence>
<dbReference type="Proteomes" id="UP001060215">
    <property type="component" value="Chromosome 2"/>
</dbReference>
<sequence>MLSILQCNSLMSKNLSCIDFDCGYKCNFDLVAGKLVNNNISWRGDSAVDDGSDTKLDLSKGMYDAGDHMKFGFPMAFTATVLS</sequence>
<gene>
    <name evidence="1" type="ORF">LOK49_LG04G03855</name>
</gene>
<proteinExistence type="predicted"/>
<keyword evidence="2" id="KW-1185">Reference proteome</keyword>